<sequence length="339" mass="38916">MCAVLRQPKSFKLRALHSACKFGVAARSCQELLHKGCSRFQLPVSGSRLCLYEDGTEVTDDYFSGLPNDTELLLLTAGQTWQGYVSDITRFLSVFNEPHAGVIRAARQLLSDEQAPLRQKLLADLLHHVSQNITAETREQDPSWFEGLESRFRNKSGYLRYSCESRMRGYLREVSDYTSVVDAAARKEYERVLSSMCQKLKSVKYNGSYFDRGAKASSRLCTPEGWFSCQGPFDLDSCLSKHSINPYGNRESRILFSTWNLDHIIEKKRTVVPTLAEAIQDGREVNWEYFYSLLFTADNLKLVHIACHKKTTHKLQCDHSRIYRPHTGAKKKWPARKRR</sequence>
<proteinExistence type="predicted"/>
<dbReference type="AlphaFoldDB" id="A0A1A6FWG1"/>
<dbReference type="GO" id="GO:0004520">
    <property type="term" value="F:DNA endonuclease activity"/>
    <property type="evidence" value="ECO:0007669"/>
    <property type="project" value="InterPro"/>
</dbReference>
<name>A0A1A6FWG1_NEOLE</name>
<reference evidence="15 16" key="1">
    <citation type="submission" date="2016-06" db="EMBL/GenBank/DDBJ databases">
        <title>The Draft Genome Sequence and Annotation of the Desert Woodrat Neotoma lepida.</title>
        <authorList>
            <person name="Campbell M."/>
            <person name="Oakeson K.F."/>
            <person name="Yandell M."/>
            <person name="Halpert J.R."/>
            <person name="Dearing D."/>
        </authorList>
    </citation>
    <scope>NUCLEOTIDE SEQUENCE [LARGE SCALE GENOMIC DNA]</scope>
    <source>
        <strain evidence="15">417</strain>
        <tissue evidence="15">Liver</tissue>
    </source>
</reference>
<dbReference type="Pfam" id="PF09230">
    <property type="entry name" value="DFF40"/>
    <property type="match status" value="1"/>
</dbReference>
<dbReference type="Gene3D" id="3.10.20.10">
    <property type="match status" value="1"/>
</dbReference>
<evidence type="ECO:0000256" key="13">
    <source>
        <dbReference type="PROSITE-ProRule" id="PRU00447"/>
    </source>
</evidence>
<dbReference type="OrthoDB" id="9943677at2759"/>
<feature type="domain" description="CIDE-N" evidence="14">
    <location>
        <begin position="7"/>
        <end position="83"/>
    </location>
</feature>
<keyword evidence="6" id="KW-0378">Hydrolase</keyword>
<keyword evidence="7" id="KW-0539">Nucleus</keyword>
<comment type="subunit">
    <text evidence="9">Heterodimer of DFFA and DFFB. Interacts with H1-1.</text>
</comment>
<dbReference type="Gene3D" id="6.10.140.170">
    <property type="match status" value="1"/>
</dbReference>
<dbReference type="PANTHER" id="PTHR13067:SF2">
    <property type="entry name" value="CASPASE-ACTIVATED DNASE"/>
    <property type="match status" value="1"/>
</dbReference>
<dbReference type="InterPro" id="IPR003508">
    <property type="entry name" value="CIDE-N_dom"/>
</dbReference>
<dbReference type="InterPro" id="IPR044925">
    <property type="entry name" value="His-Me_finger_sf"/>
</dbReference>
<evidence type="ECO:0000259" key="14">
    <source>
        <dbReference type="PROSITE" id="PS51135"/>
    </source>
</evidence>
<comment type="caution">
    <text evidence="15">The sequence shown here is derived from an EMBL/GenBank/DDBJ whole genome shotgun (WGS) entry which is preliminary data.</text>
</comment>
<evidence type="ECO:0000256" key="2">
    <source>
        <dbReference type="ARBA" id="ARBA00004496"/>
    </source>
</evidence>
<protein>
    <recommendedName>
        <fullName evidence="10">DNA fragmentation factor subunit beta</fullName>
    </recommendedName>
    <alternativeName>
        <fullName evidence="12">Caspase-activated deoxyribonuclease</fullName>
    </alternativeName>
    <alternativeName>
        <fullName evidence="11">DNA fragmentation factor 40 kDa subunit</fullName>
    </alternativeName>
</protein>
<dbReference type="InterPro" id="IPR039729">
    <property type="entry name" value="DFF40"/>
</dbReference>
<dbReference type="CDD" id="cd06535">
    <property type="entry name" value="CIDE_N_CAD"/>
    <property type="match status" value="1"/>
</dbReference>
<dbReference type="GO" id="GO:0005737">
    <property type="term" value="C:cytoplasm"/>
    <property type="evidence" value="ECO:0007669"/>
    <property type="project" value="UniProtKB-SubCell"/>
</dbReference>
<evidence type="ECO:0000313" key="15">
    <source>
        <dbReference type="EMBL" id="OBS58258.1"/>
    </source>
</evidence>
<dbReference type="GO" id="GO:0005634">
    <property type="term" value="C:nucleus"/>
    <property type="evidence" value="ECO:0007669"/>
    <property type="project" value="UniProtKB-SubCell"/>
</dbReference>
<gene>
    <name evidence="15" type="ORF">A6R68_10619</name>
</gene>
<dbReference type="Pfam" id="PF02017">
    <property type="entry name" value="CIDE-N"/>
    <property type="match status" value="1"/>
</dbReference>
<organism evidence="15 16">
    <name type="scientific">Neotoma lepida</name>
    <name type="common">Desert woodrat</name>
    <dbReference type="NCBI Taxonomy" id="56216"/>
    <lineage>
        <taxon>Eukaryota</taxon>
        <taxon>Metazoa</taxon>
        <taxon>Chordata</taxon>
        <taxon>Craniata</taxon>
        <taxon>Vertebrata</taxon>
        <taxon>Euteleostomi</taxon>
        <taxon>Mammalia</taxon>
        <taxon>Eutheria</taxon>
        <taxon>Euarchontoglires</taxon>
        <taxon>Glires</taxon>
        <taxon>Rodentia</taxon>
        <taxon>Myomorpha</taxon>
        <taxon>Muroidea</taxon>
        <taxon>Cricetidae</taxon>
        <taxon>Neotominae</taxon>
        <taxon>Neotoma</taxon>
    </lineage>
</organism>
<dbReference type="FunFam" id="3.10.20.10:FF:000006">
    <property type="entry name" value="DNA fragmentation factor subunit beta"/>
    <property type="match status" value="1"/>
</dbReference>
<dbReference type="Proteomes" id="UP000092124">
    <property type="component" value="Unassembled WGS sequence"/>
</dbReference>
<dbReference type="GO" id="GO:0016787">
    <property type="term" value="F:hydrolase activity"/>
    <property type="evidence" value="ECO:0007669"/>
    <property type="project" value="UniProtKB-KW"/>
</dbReference>
<comment type="subcellular location">
    <subcellularLocation>
        <location evidence="2">Cytoplasm</location>
    </subcellularLocation>
    <subcellularLocation>
        <location evidence="1">Nucleus</location>
    </subcellularLocation>
</comment>
<evidence type="ECO:0000256" key="12">
    <source>
        <dbReference type="ARBA" id="ARBA00081521"/>
    </source>
</evidence>
<evidence type="ECO:0000256" key="10">
    <source>
        <dbReference type="ARBA" id="ARBA00069517"/>
    </source>
</evidence>
<evidence type="ECO:0000256" key="6">
    <source>
        <dbReference type="ARBA" id="ARBA00022801"/>
    </source>
</evidence>
<dbReference type="SUPFAM" id="SSF54060">
    <property type="entry name" value="His-Me finger endonucleases"/>
    <property type="match status" value="1"/>
</dbReference>
<dbReference type="EMBL" id="LZPO01116958">
    <property type="protein sequence ID" value="OBS58258.1"/>
    <property type="molecule type" value="Genomic_DNA"/>
</dbReference>
<evidence type="ECO:0000256" key="1">
    <source>
        <dbReference type="ARBA" id="ARBA00004123"/>
    </source>
</evidence>
<evidence type="ECO:0000256" key="9">
    <source>
        <dbReference type="ARBA" id="ARBA00064007"/>
    </source>
</evidence>
<keyword evidence="3" id="KW-0963">Cytoplasm</keyword>
<evidence type="ECO:0000256" key="11">
    <source>
        <dbReference type="ARBA" id="ARBA00077996"/>
    </source>
</evidence>
<dbReference type="STRING" id="56216.A0A1A6FWG1"/>
<dbReference type="PANTHER" id="PTHR13067">
    <property type="entry name" value="CASPASE-ACTIVATED DNASE"/>
    <property type="match status" value="1"/>
</dbReference>
<dbReference type="GO" id="GO:0006309">
    <property type="term" value="P:apoptotic DNA fragmentation"/>
    <property type="evidence" value="ECO:0007669"/>
    <property type="project" value="InterPro"/>
</dbReference>
<evidence type="ECO:0000256" key="7">
    <source>
        <dbReference type="ARBA" id="ARBA00023242"/>
    </source>
</evidence>
<accession>A0A1A6FWG1</accession>
<evidence type="ECO:0000313" key="16">
    <source>
        <dbReference type="Proteomes" id="UP000092124"/>
    </source>
</evidence>
<dbReference type="PROSITE" id="PS51135">
    <property type="entry name" value="CIDE_N"/>
    <property type="match status" value="1"/>
</dbReference>
<evidence type="ECO:0000256" key="5">
    <source>
        <dbReference type="ARBA" id="ARBA00022722"/>
    </source>
</evidence>
<dbReference type="SUPFAM" id="SSF54277">
    <property type="entry name" value="CAD &amp; PB1 domains"/>
    <property type="match status" value="1"/>
</dbReference>
<comment type="function">
    <text evidence="8">Nuclease that induces DNA fragmentation and chromatin condensation during apoptosis. Degrades naked DNA and induces apoptotic morphology.</text>
</comment>
<dbReference type="SMART" id="SM00266">
    <property type="entry name" value="CAD"/>
    <property type="match status" value="1"/>
</dbReference>
<evidence type="ECO:0000256" key="3">
    <source>
        <dbReference type="ARBA" id="ARBA00022490"/>
    </source>
</evidence>
<evidence type="ECO:0000256" key="8">
    <source>
        <dbReference type="ARBA" id="ARBA00053660"/>
    </source>
</evidence>
<keyword evidence="4 13" id="KW-0053">Apoptosis</keyword>
<keyword evidence="5" id="KW-0540">Nuclease</keyword>
<dbReference type="InterPro" id="IPR015311">
    <property type="entry name" value="DFF40_C"/>
</dbReference>
<evidence type="ECO:0000256" key="4">
    <source>
        <dbReference type="ARBA" id="ARBA00022703"/>
    </source>
</evidence>
<keyword evidence="16" id="KW-1185">Reference proteome</keyword>